<accession>A0A2A6C638</accession>
<sequence>MKLFFILTLCFALISALRNRTEKPCDIGLKKVEKAKMDKYVEKGSNLGRDGLRRSHLKMDNFDLDPEQFHDDEDVN</sequence>
<proteinExistence type="predicted"/>
<organism evidence="1 2">
    <name type="scientific">Pristionchus pacificus</name>
    <name type="common">Parasitic nematode worm</name>
    <dbReference type="NCBI Taxonomy" id="54126"/>
    <lineage>
        <taxon>Eukaryota</taxon>
        <taxon>Metazoa</taxon>
        <taxon>Ecdysozoa</taxon>
        <taxon>Nematoda</taxon>
        <taxon>Chromadorea</taxon>
        <taxon>Rhabditida</taxon>
        <taxon>Rhabditina</taxon>
        <taxon>Diplogasteromorpha</taxon>
        <taxon>Diplogasteroidea</taxon>
        <taxon>Neodiplogasteridae</taxon>
        <taxon>Pristionchus</taxon>
    </lineage>
</organism>
<evidence type="ECO:0000313" key="1">
    <source>
        <dbReference type="EnsemblMetazoa" id="PPA07063.1"/>
    </source>
</evidence>
<reference evidence="2" key="1">
    <citation type="journal article" date="2008" name="Nat. Genet.">
        <title>The Pristionchus pacificus genome provides a unique perspective on nematode lifestyle and parasitism.</title>
        <authorList>
            <person name="Dieterich C."/>
            <person name="Clifton S.W."/>
            <person name="Schuster L.N."/>
            <person name="Chinwalla A."/>
            <person name="Delehaunty K."/>
            <person name="Dinkelacker I."/>
            <person name="Fulton L."/>
            <person name="Fulton R."/>
            <person name="Godfrey J."/>
            <person name="Minx P."/>
            <person name="Mitreva M."/>
            <person name="Roeseler W."/>
            <person name="Tian H."/>
            <person name="Witte H."/>
            <person name="Yang S.P."/>
            <person name="Wilson R.K."/>
            <person name="Sommer R.J."/>
        </authorList>
    </citation>
    <scope>NUCLEOTIDE SEQUENCE [LARGE SCALE GENOMIC DNA]</scope>
    <source>
        <strain evidence="2">PS312</strain>
    </source>
</reference>
<name>A0A2A6C638_PRIPA</name>
<gene>
    <name evidence="1" type="primary">WBGene00096617</name>
</gene>
<evidence type="ECO:0000313" key="2">
    <source>
        <dbReference type="Proteomes" id="UP000005239"/>
    </source>
</evidence>
<keyword evidence="2" id="KW-1185">Reference proteome</keyword>
<dbReference type="AlphaFoldDB" id="A0A2A6C638"/>
<dbReference type="Proteomes" id="UP000005239">
    <property type="component" value="Unassembled WGS sequence"/>
</dbReference>
<protein>
    <submittedName>
        <fullName evidence="1">Uncharacterized protein</fullName>
    </submittedName>
</protein>
<reference evidence="1" key="2">
    <citation type="submission" date="2022-06" db="UniProtKB">
        <authorList>
            <consortium name="EnsemblMetazoa"/>
        </authorList>
    </citation>
    <scope>IDENTIFICATION</scope>
    <source>
        <strain evidence="1">PS312</strain>
    </source>
</reference>
<dbReference type="EnsemblMetazoa" id="PPA07063.1">
    <property type="protein sequence ID" value="PPA07063.1"/>
    <property type="gene ID" value="WBGene00096617"/>
</dbReference>
<accession>A0A8R1U7G5</accession>